<feature type="region of interest" description="Disordered" evidence="5">
    <location>
        <begin position="131"/>
        <end position="224"/>
    </location>
</feature>
<feature type="region of interest" description="Disordered" evidence="5">
    <location>
        <begin position="431"/>
        <end position="476"/>
    </location>
</feature>
<dbReference type="Proteomes" id="UP000800040">
    <property type="component" value="Unassembled WGS sequence"/>
</dbReference>
<dbReference type="InterPro" id="IPR045137">
    <property type="entry name" value="RBM26/27"/>
</dbReference>
<keyword evidence="1 3" id="KW-0694">RNA-binding</keyword>
<dbReference type="PROSITE" id="PS50102">
    <property type="entry name" value="RRM"/>
    <property type="match status" value="1"/>
</dbReference>
<organism evidence="8 9">
    <name type="scientific">Decorospora gaudefroyi</name>
    <dbReference type="NCBI Taxonomy" id="184978"/>
    <lineage>
        <taxon>Eukaryota</taxon>
        <taxon>Fungi</taxon>
        <taxon>Dikarya</taxon>
        <taxon>Ascomycota</taxon>
        <taxon>Pezizomycotina</taxon>
        <taxon>Dothideomycetes</taxon>
        <taxon>Pleosporomycetidae</taxon>
        <taxon>Pleosporales</taxon>
        <taxon>Pleosporineae</taxon>
        <taxon>Pleosporaceae</taxon>
        <taxon>Decorospora</taxon>
    </lineage>
</organism>
<evidence type="ECO:0000313" key="9">
    <source>
        <dbReference type="Proteomes" id="UP000800040"/>
    </source>
</evidence>
<dbReference type="AlphaFoldDB" id="A0A6A5KU48"/>
<feature type="compositionally biased region" description="Basic and acidic residues" evidence="5">
    <location>
        <begin position="159"/>
        <end position="178"/>
    </location>
</feature>
<keyword evidence="4" id="KW-0479">Metal-binding</keyword>
<dbReference type="GO" id="GO:0008270">
    <property type="term" value="F:zinc ion binding"/>
    <property type="evidence" value="ECO:0007669"/>
    <property type="project" value="UniProtKB-KW"/>
</dbReference>
<dbReference type="Gene3D" id="3.30.70.330">
    <property type="match status" value="1"/>
</dbReference>
<evidence type="ECO:0000256" key="5">
    <source>
        <dbReference type="SAM" id="MobiDB-lite"/>
    </source>
</evidence>
<dbReference type="PANTHER" id="PTHR14398">
    <property type="entry name" value="RNA RECOGNITION RRM/RNP DOMAIN"/>
    <property type="match status" value="1"/>
</dbReference>
<dbReference type="InterPro" id="IPR000504">
    <property type="entry name" value="RRM_dom"/>
</dbReference>
<feature type="zinc finger region" description="C3H1-type" evidence="4">
    <location>
        <begin position="261"/>
        <end position="289"/>
    </location>
</feature>
<comment type="function">
    <text evidence="2">May be involved in the turnover of nuclear polyadenylated (pA+) RNA.</text>
</comment>
<keyword evidence="4" id="KW-0863">Zinc-finger</keyword>
<dbReference type="CDD" id="cd12257">
    <property type="entry name" value="RRM1_RBM26_like"/>
    <property type="match status" value="1"/>
</dbReference>
<evidence type="ECO:0000313" key="8">
    <source>
        <dbReference type="EMBL" id="KAF1838949.1"/>
    </source>
</evidence>
<reference evidence="8" key="1">
    <citation type="submission" date="2020-01" db="EMBL/GenBank/DDBJ databases">
        <authorList>
            <consortium name="DOE Joint Genome Institute"/>
            <person name="Haridas S."/>
            <person name="Albert R."/>
            <person name="Binder M."/>
            <person name="Bloem J."/>
            <person name="Labutti K."/>
            <person name="Salamov A."/>
            <person name="Andreopoulos B."/>
            <person name="Baker S.E."/>
            <person name="Barry K."/>
            <person name="Bills G."/>
            <person name="Bluhm B.H."/>
            <person name="Cannon C."/>
            <person name="Castanera R."/>
            <person name="Culley D.E."/>
            <person name="Daum C."/>
            <person name="Ezra D."/>
            <person name="Gonzalez J.B."/>
            <person name="Henrissat B."/>
            <person name="Kuo A."/>
            <person name="Liang C."/>
            <person name="Lipzen A."/>
            <person name="Lutzoni F."/>
            <person name="Magnuson J."/>
            <person name="Mondo S."/>
            <person name="Nolan M."/>
            <person name="Ohm R."/>
            <person name="Pangilinan J."/>
            <person name="Park H.-J."/>
            <person name="Ramirez L."/>
            <person name="Alfaro M."/>
            <person name="Sun H."/>
            <person name="Tritt A."/>
            <person name="Yoshinaga Y."/>
            <person name="Zwiers L.-H."/>
            <person name="Turgeon B.G."/>
            <person name="Goodwin S.B."/>
            <person name="Spatafora J.W."/>
            <person name="Crous P.W."/>
            <person name="Grigoriev I.V."/>
        </authorList>
    </citation>
    <scope>NUCLEOTIDE SEQUENCE</scope>
    <source>
        <strain evidence="8">P77</strain>
    </source>
</reference>
<feature type="compositionally biased region" description="Pro residues" evidence="5">
    <location>
        <begin position="213"/>
        <end position="224"/>
    </location>
</feature>
<feature type="domain" description="C3H1-type" evidence="7">
    <location>
        <begin position="261"/>
        <end position="289"/>
    </location>
</feature>
<dbReference type="SUPFAM" id="SSF54928">
    <property type="entry name" value="RNA-binding domain, RBD"/>
    <property type="match status" value="1"/>
</dbReference>
<dbReference type="Pfam" id="PF01480">
    <property type="entry name" value="PWI"/>
    <property type="match status" value="1"/>
</dbReference>
<gene>
    <name evidence="8" type="ORF">BDW02DRAFT_540807</name>
</gene>
<evidence type="ECO:0000259" key="6">
    <source>
        <dbReference type="PROSITE" id="PS50102"/>
    </source>
</evidence>
<dbReference type="OrthoDB" id="443401at2759"/>
<dbReference type="InterPro" id="IPR012677">
    <property type="entry name" value="Nucleotide-bd_a/b_plait_sf"/>
</dbReference>
<evidence type="ECO:0000256" key="4">
    <source>
        <dbReference type="PROSITE-ProRule" id="PRU00723"/>
    </source>
</evidence>
<dbReference type="PANTHER" id="PTHR14398:SF0">
    <property type="entry name" value="ZINC FINGER PROTEIN SWM"/>
    <property type="match status" value="1"/>
</dbReference>
<dbReference type="InterPro" id="IPR002483">
    <property type="entry name" value="PWI_dom"/>
</dbReference>
<feature type="compositionally biased region" description="Basic and acidic residues" evidence="5">
    <location>
        <begin position="453"/>
        <end position="476"/>
    </location>
</feature>
<evidence type="ECO:0008006" key="10">
    <source>
        <dbReference type="Google" id="ProtNLM"/>
    </source>
</evidence>
<name>A0A6A5KU48_9PLEO</name>
<feature type="compositionally biased region" description="Polar residues" evidence="5">
    <location>
        <begin position="131"/>
        <end position="144"/>
    </location>
</feature>
<evidence type="ECO:0000256" key="1">
    <source>
        <dbReference type="ARBA" id="ARBA00022884"/>
    </source>
</evidence>
<dbReference type="InterPro" id="IPR035979">
    <property type="entry name" value="RBD_domain_sf"/>
</dbReference>
<evidence type="ECO:0000259" key="7">
    <source>
        <dbReference type="PROSITE" id="PS50103"/>
    </source>
</evidence>
<evidence type="ECO:0000256" key="2">
    <source>
        <dbReference type="ARBA" id="ARBA00043866"/>
    </source>
</evidence>
<sequence>MLLQEGDQDVFKRWLRPKLETISDAEAGVLAEYVVALVVADDTEANIRRNCIESLEDFLQDNTEPLVNQVIVALKDKTYLAGTTAKPPLPQSAPIESIVGSTNFEYEPHRSNVPLSAPKGPAATRFPNEQTAQIHSHGTQQDRSSFSRKRKAVESGADQSREGRDSHYSDNAEVDNRPKQTAGGKGGRRVRGRGAQPQNSFFPFAAMPNLADLPPPPPGPLPFDPANPMAFFAMAAAFGASLPGMPPPPFPNAPGNAPSQSGPKAKCNDYLGRGICTLGTFCPYEHGDAVAVPADKVPAYDPEQSHLAVQPHGGTGTQAAHRDRARNTRGGRPRAPFSHPGPWYDRTNTVIVVEQIPQAVFNEDNVRAYFSQFGAIIEVEMHAYKRLAVIKFEDHSAANRAYRSPKAVFDNRFVKVYWFDKERFIAEQPNQSYGHGDVEMQDGSEQETLDPEEFAKRQAEAQKAFEERRRKAAETDAKAADIERQLKEKEEEIEKIARQLAELSGDNADLSQTLTALLAEADYLFAQHEPGIPAGRGRGEFHGDHRGRGYAPFPPRGRGYGSFRGAYRGRGRGGFFAGSPFPPRRANKKLDNRPRRLAVTGIEADTPRDEALRQHLLNIPDCTSIERHPEQADTLVLTFSERYQAEMVRGPCVVQT</sequence>
<keyword evidence="4" id="KW-0862">Zinc</keyword>
<feature type="region of interest" description="Disordered" evidence="5">
    <location>
        <begin position="308"/>
        <end position="340"/>
    </location>
</feature>
<protein>
    <recommendedName>
        <fullName evidence="10">RNA-binding domain-containing protein</fullName>
    </recommendedName>
</protein>
<dbReference type="GO" id="GO:0005634">
    <property type="term" value="C:nucleus"/>
    <property type="evidence" value="ECO:0007669"/>
    <property type="project" value="TreeGrafter"/>
</dbReference>
<dbReference type="InterPro" id="IPR000571">
    <property type="entry name" value="Znf_CCCH"/>
</dbReference>
<dbReference type="PROSITE" id="PS50103">
    <property type="entry name" value="ZF_C3H1"/>
    <property type="match status" value="1"/>
</dbReference>
<accession>A0A6A5KU48</accession>
<dbReference type="EMBL" id="ML975248">
    <property type="protein sequence ID" value="KAF1838949.1"/>
    <property type="molecule type" value="Genomic_DNA"/>
</dbReference>
<dbReference type="SMART" id="SM00360">
    <property type="entry name" value="RRM"/>
    <property type="match status" value="1"/>
</dbReference>
<proteinExistence type="predicted"/>
<dbReference type="Pfam" id="PF23085">
    <property type="entry name" value="RRM_PARP14_3"/>
    <property type="match status" value="1"/>
</dbReference>
<feature type="domain" description="RRM" evidence="6">
    <location>
        <begin position="349"/>
        <end position="421"/>
    </location>
</feature>
<feature type="compositionally biased region" description="Acidic residues" evidence="5">
    <location>
        <begin position="439"/>
        <end position="452"/>
    </location>
</feature>
<evidence type="ECO:0000256" key="3">
    <source>
        <dbReference type="PROSITE-ProRule" id="PRU00176"/>
    </source>
</evidence>
<dbReference type="GO" id="GO:0003723">
    <property type="term" value="F:RNA binding"/>
    <property type="evidence" value="ECO:0007669"/>
    <property type="project" value="UniProtKB-UniRule"/>
</dbReference>
<keyword evidence="9" id="KW-1185">Reference proteome</keyword>